<reference evidence="4 5" key="1">
    <citation type="submission" date="2019-12" db="EMBL/GenBank/DDBJ databases">
        <title>Maritimibacter sp. nov. sp. isolated from sea sand.</title>
        <authorList>
            <person name="Kim J."/>
            <person name="Jeong S.E."/>
            <person name="Jung H.S."/>
            <person name="Jeon C.O."/>
        </authorList>
    </citation>
    <scope>NUCLEOTIDE SEQUENCE [LARGE SCALE GENOMIC DNA]</scope>
    <source>
        <strain evidence="4 5">DP07</strain>
    </source>
</reference>
<dbReference type="PANTHER" id="PTHR43877">
    <property type="entry name" value="AMINOALKYLPHOSPHONATE N-ACETYLTRANSFERASE-RELATED-RELATED"/>
    <property type="match status" value="1"/>
</dbReference>
<dbReference type="InterPro" id="IPR050832">
    <property type="entry name" value="Bact_Acetyltransf"/>
</dbReference>
<evidence type="ECO:0000256" key="1">
    <source>
        <dbReference type="ARBA" id="ARBA00022679"/>
    </source>
</evidence>
<dbReference type="EMBL" id="WTUX01000019">
    <property type="protein sequence ID" value="MZR14847.1"/>
    <property type="molecule type" value="Genomic_DNA"/>
</dbReference>
<dbReference type="InterPro" id="IPR000182">
    <property type="entry name" value="GNAT_dom"/>
</dbReference>
<proteinExistence type="predicted"/>
<accession>A0A845M9Q2</accession>
<dbReference type="CDD" id="cd04301">
    <property type="entry name" value="NAT_SF"/>
    <property type="match status" value="1"/>
</dbReference>
<gene>
    <name evidence="4" type="ORF">GQE99_17635</name>
</gene>
<evidence type="ECO:0000256" key="2">
    <source>
        <dbReference type="ARBA" id="ARBA00023315"/>
    </source>
</evidence>
<name>A0A845M9Q2_9RHOB</name>
<dbReference type="InterPro" id="IPR016181">
    <property type="entry name" value="Acyl_CoA_acyltransferase"/>
</dbReference>
<dbReference type="Proteomes" id="UP000467322">
    <property type="component" value="Unassembled WGS sequence"/>
</dbReference>
<evidence type="ECO:0000313" key="4">
    <source>
        <dbReference type="EMBL" id="MZR14847.1"/>
    </source>
</evidence>
<sequence>MSVTFRAARPDEVGAVMALLREDRAPGTPPVRDEDPMAQYLAMIGDGTTQLIVGVDGDTVVACYQLTILHLVSPSIPIRAQLESVRVRADLRGQGIGTALMEDAQDRARAARATLMQFTSNTARADAHRFYERLGFSATHAGFKKELGTG</sequence>
<dbReference type="AlphaFoldDB" id="A0A845M9Q2"/>
<organism evidence="4 5">
    <name type="scientific">Maritimibacter harenae</name>
    <dbReference type="NCBI Taxonomy" id="2606218"/>
    <lineage>
        <taxon>Bacteria</taxon>
        <taxon>Pseudomonadati</taxon>
        <taxon>Pseudomonadota</taxon>
        <taxon>Alphaproteobacteria</taxon>
        <taxon>Rhodobacterales</taxon>
        <taxon>Roseobacteraceae</taxon>
        <taxon>Maritimibacter</taxon>
    </lineage>
</organism>
<evidence type="ECO:0000313" key="5">
    <source>
        <dbReference type="Proteomes" id="UP000467322"/>
    </source>
</evidence>
<keyword evidence="1 4" id="KW-0808">Transferase</keyword>
<protein>
    <submittedName>
        <fullName evidence="4">GNAT family N-acetyltransferase</fullName>
    </submittedName>
</protein>
<dbReference type="Pfam" id="PF00583">
    <property type="entry name" value="Acetyltransf_1"/>
    <property type="match status" value="1"/>
</dbReference>
<keyword evidence="2" id="KW-0012">Acyltransferase</keyword>
<dbReference type="PROSITE" id="PS51186">
    <property type="entry name" value="GNAT"/>
    <property type="match status" value="1"/>
</dbReference>
<dbReference type="Gene3D" id="3.40.630.30">
    <property type="match status" value="1"/>
</dbReference>
<dbReference type="SUPFAM" id="SSF55729">
    <property type="entry name" value="Acyl-CoA N-acyltransferases (Nat)"/>
    <property type="match status" value="1"/>
</dbReference>
<comment type="caution">
    <text evidence="4">The sequence shown here is derived from an EMBL/GenBank/DDBJ whole genome shotgun (WGS) entry which is preliminary data.</text>
</comment>
<keyword evidence="5" id="KW-1185">Reference proteome</keyword>
<dbReference type="GO" id="GO:0016747">
    <property type="term" value="F:acyltransferase activity, transferring groups other than amino-acyl groups"/>
    <property type="evidence" value="ECO:0007669"/>
    <property type="project" value="InterPro"/>
</dbReference>
<feature type="domain" description="N-acetyltransferase" evidence="3">
    <location>
        <begin position="3"/>
        <end position="150"/>
    </location>
</feature>
<dbReference type="RefSeq" id="WP_161352982.1">
    <property type="nucleotide sequence ID" value="NZ_WTUX01000019.1"/>
</dbReference>
<evidence type="ECO:0000259" key="3">
    <source>
        <dbReference type="PROSITE" id="PS51186"/>
    </source>
</evidence>